<name>A0AAU9UYI5_EUPED</name>
<evidence type="ECO:0008006" key="3">
    <source>
        <dbReference type="Google" id="ProtNLM"/>
    </source>
</evidence>
<accession>A0AAU9UYI5</accession>
<dbReference type="EMBL" id="CAKOGL010000027">
    <property type="protein sequence ID" value="CAH2104213.1"/>
    <property type="molecule type" value="Genomic_DNA"/>
</dbReference>
<dbReference type="Proteomes" id="UP001153954">
    <property type="component" value="Unassembled WGS sequence"/>
</dbReference>
<keyword evidence="2" id="KW-1185">Reference proteome</keyword>
<evidence type="ECO:0000313" key="2">
    <source>
        <dbReference type="Proteomes" id="UP001153954"/>
    </source>
</evidence>
<reference evidence="1" key="1">
    <citation type="submission" date="2022-03" db="EMBL/GenBank/DDBJ databases">
        <authorList>
            <person name="Tunstrom K."/>
        </authorList>
    </citation>
    <scope>NUCLEOTIDE SEQUENCE</scope>
</reference>
<proteinExistence type="predicted"/>
<organism evidence="1 2">
    <name type="scientific">Euphydryas editha</name>
    <name type="common">Edith's checkerspot</name>
    <dbReference type="NCBI Taxonomy" id="104508"/>
    <lineage>
        <taxon>Eukaryota</taxon>
        <taxon>Metazoa</taxon>
        <taxon>Ecdysozoa</taxon>
        <taxon>Arthropoda</taxon>
        <taxon>Hexapoda</taxon>
        <taxon>Insecta</taxon>
        <taxon>Pterygota</taxon>
        <taxon>Neoptera</taxon>
        <taxon>Endopterygota</taxon>
        <taxon>Lepidoptera</taxon>
        <taxon>Glossata</taxon>
        <taxon>Ditrysia</taxon>
        <taxon>Papilionoidea</taxon>
        <taxon>Nymphalidae</taxon>
        <taxon>Nymphalinae</taxon>
        <taxon>Euphydryas</taxon>
    </lineage>
</organism>
<protein>
    <recommendedName>
        <fullName evidence="3">Transposase</fullName>
    </recommendedName>
</protein>
<comment type="caution">
    <text evidence="1">The sequence shown here is derived from an EMBL/GenBank/DDBJ whole genome shotgun (WGS) entry which is preliminary data.</text>
</comment>
<sequence>MLHRFQTVNSILWSDEAHFHLNGHVKKQNCLYWAPRTRNPRLKHQKPLLCSRRVARNIKLRFEQCVQLDRRHLDHIIFKK</sequence>
<evidence type="ECO:0000313" key="1">
    <source>
        <dbReference type="EMBL" id="CAH2104213.1"/>
    </source>
</evidence>
<gene>
    <name evidence="1" type="ORF">EEDITHA_LOCUS18623</name>
</gene>
<dbReference type="AlphaFoldDB" id="A0AAU9UYI5"/>